<gene>
    <name evidence="12" type="ORF">SAMN05216218_101227</name>
</gene>
<evidence type="ECO:0000259" key="9">
    <source>
        <dbReference type="PROSITE" id="PS50110"/>
    </source>
</evidence>
<protein>
    <recommendedName>
        <fullName evidence="2">histidine kinase</fullName>
        <ecNumber evidence="2">2.7.13.3</ecNumber>
    </recommendedName>
</protein>
<feature type="modified residue" description="4-aspartylphosphate" evidence="7">
    <location>
        <position position="57"/>
    </location>
</feature>
<dbReference type="InterPro" id="IPR001610">
    <property type="entry name" value="PAC"/>
</dbReference>
<dbReference type="PRINTS" id="PR00344">
    <property type="entry name" value="BCTRLSENSOR"/>
</dbReference>
<dbReference type="Pfam" id="PF13426">
    <property type="entry name" value="PAS_9"/>
    <property type="match status" value="2"/>
</dbReference>
<name>A0A1G7FJT9_9EURY</name>
<dbReference type="InterPro" id="IPR000014">
    <property type="entry name" value="PAS"/>
</dbReference>
<accession>A0A1G7FJT9</accession>
<feature type="domain" description="PAS" evidence="10">
    <location>
        <begin position="136"/>
        <end position="206"/>
    </location>
</feature>
<dbReference type="PROSITE" id="PS50113">
    <property type="entry name" value="PAC"/>
    <property type="match status" value="3"/>
</dbReference>
<evidence type="ECO:0000313" key="12">
    <source>
        <dbReference type="EMBL" id="SDE76191.1"/>
    </source>
</evidence>
<feature type="domain" description="Response regulatory" evidence="9">
    <location>
        <begin position="8"/>
        <end position="122"/>
    </location>
</feature>
<feature type="domain" description="Histidine kinase" evidence="8">
    <location>
        <begin position="515"/>
        <end position="703"/>
    </location>
</feature>
<dbReference type="Gene3D" id="3.30.565.10">
    <property type="entry name" value="Histidine kinase-like ATPase, C-terminal domain"/>
    <property type="match status" value="1"/>
</dbReference>
<dbReference type="RefSeq" id="WP_092686802.1">
    <property type="nucleotide sequence ID" value="NZ_FNBK01000001.1"/>
</dbReference>
<dbReference type="PANTHER" id="PTHR43711">
    <property type="entry name" value="TWO-COMPONENT HISTIDINE KINASE"/>
    <property type="match status" value="1"/>
</dbReference>
<dbReference type="InterPro" id="IPR011006">
    <property type="entry name" value="CheY-like_superfamily"/>
</dbReference>
<dbReference type="SMART" id="SM00086">
    <property type="entry name" value="PAC"/>
    <property type="match status" value="3"/>
</dbReference>
<dbReference type="AlphaFoldDB" id="A0A1G7FJT9"/>
<feature type="domain" description="PAC" evidence="11">
    <location>
        <begin position="331"/>
        <end position="383"/>
    </location>
</feature>
<dbReference type="InterPro" id="IPR005467">
    <property type="entry name" value="His_kinase_dom"/>
</dbReference>
<evidence type="ECO:0000259" key="8">
    <source>
        <dbReference type="PROSITE" id="PS50109"/>
    </source>
</evidence>
<dbReference type="PROSITE" id="PS50109">
    <property type="entry name" value="HIS_KIN"/>
    <property type="match status" value="1"/>
</dbReference>
<dbReference type="PANTHER" id="PTHR43711:SF1">
    <property type="entry name" value="HISTIDINE KINASE 1"/>
    <property type="match status" value="1"/>
</dbReference>
<proteinExistence type="predicted"/>
<dbReference type="SUPFAM" id="SSF55874">
    <property type="entry name" value="ATPase domain of HSP90 chaperone/DNA topoisomerase II/histidine kinase"/>
    <property type="match status" value="1"/>
</dbReference>
<dbReference type="InterPro" id="IPR003594">
    <property type="entry name" value="HATPase_dom"/>
</dbReference>
<organism evidence="12 13">
    <name type="scientific">Halorientalis regularis</name>
    <dbReference type="NCBI Taxonomy" id="660518"/>
    <lineage>
        <taxon>Archaea</taxon>
        <taxon>Methanobacteriati</taxon>
        <taxon>Methanobacteriota</taxon>
        <taxon>Stenosarchaea group</taxon>
        <taxon>Halobacteria</taxon>
        <taxon>Halobacteriales</taxon>
        <taxon>Haloarculaceae</taxon>
        <taxon>Halorientalis</taxon>
    </lineage>
</organism>
<dbReference type="GO" id="GO:0000155">
    <property type="term" value="F:phosphorelay sensor kinase activity"/>
    <property type="evidence" value="ECO:0007669"/>
    <property type="project" value="InterPro"/>
</dbReference>
<evidence type="ECO:0000256" key="2">
    <source>
        <dbReference type="ARBA" id="ARBA00012438"/>
    </source>
</evidence>
<dbReference type="InterPro" id="IPR003661">
    <property type="entry name" value="HisK_dim/P_dom"/>
</dbReference>
<dbReference type="SMART" id="SM00091">
    <property type="entry name" value="PAS"/>
    <property type="match status" value="3"/>
</dbReference>
<dbReference type="Pfam" id="PF08448">
    <property type="entry name" value="PAS_4"/>
    <property type="match status" value="1"/>
</dbReference>
<dbReference type="InterPro" id="IPR050736">
    <property type="entry name" value="Sensor_HK_Regulatory"/>
</dbReference>
<evidence type="ECO:0000256" key="5">
    <source>
        <dbReference type="ARBA" id="ARBA00022777"/>
    </source>
</evidence>
<dbReference type="SUPFAM" id="SSF52172">
    <property type="entry name" value="CheY-like"/>
    <property type="match status" value="1"/>
</dbReference>
<keyword evidence="4" id="KW-0808">Transferase</keyword>
<keyword evidence="3 7" id="KW-0597">Phosphoprotein</keyword>
<evidence type="ECO:0000259" key="11">
    <source>
        <dbReference type="PROSITE" id="PS50113"/>
    </source>
</evidence>
<dbReference type="Gene3D" id="3.40.50.2300">
    <property type="match status" value="1"/>
</dbReference>
<dbReference type="SMART" id="SM00387">
    <property type="entry name" value="HATPase_c"/>
    <property type="match status" value="1"/>
</dbReference>
<dbReference type="CDD" id="cd00075">
    <property type="entry name" value="HATPase"/>
    <property type="match status" value="1"/>
</dbReference>
<dbReference type="Gene3D" id="3.30.450.20">
    <property type="entry name" value="PAS domain"/>
    <property type="match status" value="3"/>
</dbReference>
<evidence type="ECO:0000259" key="10">
    <source>
        <dbReference type="PROSITE" id="PS50112"/>
    </source>
</evidence>
<evidence type="ECO:0000256" key="4">
    <source>
        <dbReference type="ARBA" id="ARBA00022679"/>
    </source>
</evidence>
<evidence type="ECO:0000256" key="1">
    <source>
        <dbReference type="ARBA" id="ARBA00000085"/>
    </source>
</evidence>
<evidence type="ECO:0000313" key="13">
    <source>
        <dbReference type="Proteomes" id="UP000199076"/>
    </source>
</evidence>
<keyword evidence="6" id="KW-0902">Two-component regulatory system</keyword>
<keyword evidence="5" id="KW-0418">Kinase</keyword>
<dbReference type="SUPFAM" id="SSF55785">
    <property type="entry name" value="PYP-like sensor domain (PAS domain)"/>
    <property type="match status" value="3"/>
</dbReference>
<dbReference type="InterPro" id="IPR001789">
    <property type="entry name" value="Sig_transdc_resp-reg_receiver"/>
</dbReference>
<sequence length="711" mass="79540">MTEGPSFSVLYVGSDDRLVPGLAEHIKSESLDVAAERTAADALDRLSAEPFDCVVCDAELPDGDARSVRQTTRERAPRLPFVVLVGDDETTVLADLRDDSGAEYVLVDADPEPYATVAKRVREAVERGHSRGRSDQDELASALVGAATEATWVVDESRTVTFANAATERLFGCAPSTVVGDDALRAVEPVDSDSVRDMFETVLANPARTVTSEIRVRPENGDRRWVECRCRNQLQDPAIDGVVVTLTDVTDRKRKERQRRRFRRAVEQAGHAIYITDTDGTIEYVNPAFEESTGYPRTEAVGENPNILNSGEHKPEFYAGLWNTILSGDVWKGEVINERRDGQRYVVEQTIAPIEDETGTIDRFVAINTDVTQRKAYERRLQRYENIIENLPVGVYRTTPEAGGEFVEVNSSLVSIYDAYSKSELLDRSVDTFYADADDRAEFRAQLQEHGRITEFEVEHRTLSGERIDVTLTAILTEEDGATYIDGILQDVTDRRQRERELERKNEQLEQFASIVTHDLRNPLNAAQSRLELERQASDSEHLAVVEDQLVRMEELVEDVLAIARHGKQVEDREPVDIAPLVESCWQTVETGDAELVVDTDRTISVDTSRIQQLFENLFRNAIEHGGRDVTIRVGTLSDGFYVEDDGPGIPAEEREDVFEHGYTTDDDGTGFGLNIVEEIVTAHGWEIRVTDGTDGGARFEITGVERREQA</sequence>
<feature type="domain" description="PAC" evidence="11">
    <location>
        <begin position="210"/>
        <end position="261"/>
    </location>
</feature>
<dbReference type="PROSITE" id="PS50112">
    <property type="entry name" value="PAS"/>
    <property type="match status" value="2"/>
</dbReference>
<dbReference type="Gene3D" id="1.10.287.130">
    <property type="match status" value="1"/>
</dbReference>
<dbReference type="CDD" id="cd00130">
    <property type="entry name" value="PAS"/>
    <property type="match status" value="3"/>
</dbReference>
<evidence type="ECO:0000256" key="7">
    <source>
        <dbReference type="PROSITE-ProRule" id="PRU00169"/>
    </source>
</evidence>
<dbReference type="STRING" id="660518.SAMN05216218_101227"/>
<dbReference type="InterPro" id="IPR036890">
    <property type="entry name" value="HATPase_C_sf"/>
</dbReference>
<comment type="catalytic activity">
    <reaction evidence="1">
        <text>ATP + protein L-histidine = ADP + protein N-phospho-L-histidine.</text>
        <dbReference type="EC" id="2.7.13.3"/>
    </reaction>
</comment>
<dbReference type="SUPFAM" id="SSF47384">
    <property type="entry name" value="Homodimeric domain of signal transducing histidine kinase"/>
    <property type="match status" value="1"/>
</dbReference>
<dbReference type="InterPro" id="IPR000700">
    <property type="entry name" value="PAS-assoc_C"/>
</dbReference>
<feature type="domain" description="PAS" evidence="10">
    <location>
        <begin position="258"/>
        <end position="304"/>
    </location>
</feature>
<feature type="domain" description="PAC" evidence="11">
    <location>
        <begin position="452"/>
        <end position="504"/>
    </location>
</feature>
<dbReference type="Pfam" id="PF00512">
    <property type="entry name" value="HisKA"/>
    <property type="match status" value="1"/>
</dbReference>
<dbReference type="PROSITE" id="PS50110">
    <property type="entry name" value="RESPONSE_REGULATORY"/>
    <property type="match status" value="1"/>
</dbReference>
<dbReference type="InterPro" id="IPR035965">
    <property type="entry name" value="PAS-like_dom_sf"/>
</dbReference>
<dbReference type="SMART" id="SM00388">
    <property type="entry name" value="HisKA"/>
    <property type="match status" value="1"/>
</dbReference>
<keyword evidence="13" id="KW-1185">Reference proteome</keyword>
<dbReference type="InterPro" id="IPR036097">
    <property type="entry name" value="HisK_dim/P_sf"/>
</dbReference>
<dbReference type="EMBL" id="FNBK01000001">
    <property type="protein sequence ID" value="SDE76191.1"/>
    <property type="molecule type" value="Genomic_DNA"/>
</dbReference>
<dbReference type="Pfam" id="PF02518">
    <property type="entry name" value="HATPase_c"/>
    <property type="match status" value="1"/>
</dbReference>
<evidence type="ECO:0000256" key="3">
    <source>
        <dbReference type="ARBA" id="ARBA00022553"/>
    </source>
</evidence>
<dbReference type="InterPro" id="IPR004358">
    <property type="entry name" value="Sig_transdc_His_kin-like_C"/>
</dbReference>
<dbReference type="CDD" id="cd00156">
    <property type="entry name" value="REC"/>
    <property type="match status" value="1"/>
</dbReference>
<dbReference type="InterPro" id="IPR013656">
    <property type="entry name" value="PAS_4"/>
</dbReference>
<dbReference type="EC" id="2.7.13.3" evidence="2"/>
<dbReference type="OrthoDB" id="8127at2157"/>
<dbReference type="CDD" id="cd00082">
    <property type="entry name" value="HisKA"/>
    <property type="match status" value="1"/>
</dbReference>
<dbReference type="Proteomes" id="UP000199076">
    <property type="component" value="Unassembled WGS sequence"/>
</dbReference>
<reference evidence="13" key="1">
    <citation type="submission" date="2016-10" db="EMBL/GenBank/DDBJ databases">
        <authorList>
            <person name="Varghese N."/>
            <person name="Submissions S."/>
        </authorList>
    </citation>
    <scope>NUCLEOTIDE SEQUENCE [LARGE SCALE GENOMIC DNA]</scope>
    <source>
        <strain evidence="13">IBRC-M 10760</strain>
    </source>
</reference>
<dbReference type="NCBIfam" id="TIGR00229">
    <property type="entry name" value="sensory_box"/>
    <property type="match status" value="3"/>
</dbReference>
<evidence type="ECO:0000256" key="6">
    <source>
        <dbReference type="ARBA" id="ARBA00023012"/>
    </source>
</evidence>